<reference evidence="2 3" key="1">
    <citation type="submission" date="2024-05" db="EMBL/GenBank/DDBJ databases">
        <title>Culex pipiens pipiens assembly and annotation.</title>
        <authorList>
            <person name="Alout H."/>
            <person name="Durand T."/>
        </authorList>
    </citation>
    <scope>NUCLEOTIDE SEQUENCE [LARGE SCALE GENOMIC DNA]</scope>
    <source>
        <strain evidence="2">HA-2024</strain>
        <tissue evidence="2">Whole body</tissue>
    </source>
</reference>
<protein>
    <submittedName>
        <fullName evidence="2">Uncharacterized protein</fullName>
    </submittedName>
</protein>
<feature type="transmembrane region" description="Helical" evidence="1">
    <location>
        <begin position="261"/>
        <end position="280"/>
    </location>
</feature>
<dbReference type="EMBL" id="JBEHCU010011082">
    <property type="protein sequence ID" value="KAL1377268.1"/>
    <property type="molecule type" value="Genomic_DNA"/>
</dbReference>
<organism evidence="2 3">
    <name type="scientific">Culex pipiens pipiens</name>
    <name type="common">Northern house mosquito</name>
    <dbReference type="NCBI Taxonomy" id="38569"/>
    <lineage>
        <taxon>Eukaryota</taxon>
        <taxon>Metazoa</taxon>
        <taxon>Ecdysozoa</taxon>
        <taxon>Arthropoda</taxon>
        <taxon>Hexapoda</taxon>
        <taxon>Insecta</taxon>
        <taxon>Pterygota</taxon>
        <taxon>Neoptera</taxon>
        <taxon>Endopterygota</taxon>
        <taxon>Diptera</taxon>
        <taxon>Nematocera</taxon>
        <taxon>Culicoidea</taxon>
        <taxon>Culicidae</taxon>
        <taxon>Culicinae</taxon>
        <taxon>Culicini</taxon>
        <taxon>Culex</taxon>
        <taxon>Culex</taxon>
    </lineage>
</organism>
<keyword evidence="1" id="KW-0472">Membrane</keyword>
<proteinExistence type="predicted"/>
<dbReference type="AlphaFoldDB" id="A0ABD1CLI3"/>
<keyword evidence="1" id="KW-1133">Transmembrane helix</keyword>
<keyword evidence="1" id="KW-0812">Transmembrane</keyword>
<keyword evidence="3" id="KW-1185">Reference proteome</keyword>
<sequence length="342" mass="37472">MKKERLFCAVVILALVMAISVDLVAGKRAFAIRMRSKSNANTGSGVVRGRKNYHQTHMADNVSGGMVRNPPVPDHQPARAGGWNGDAAPPAYPGLGHHAVPAGGAPPAYARINPPSYAEAMGYSSQGHGYGGVGSPGRHYDYQTNHNNLHSAYSDNNIGSYGSSYGYHRGSNPFSVGNVLTGVALWHLGHGMAHSHHHHHYDPYHDNDHYHHGSEHMEGTTGPPVPAEFENPHIQVNADFDFGPTEPTSSTVEVRMKFRTAFLLLILLSINLVIAQKVVLPKQSRPRVMQEADLGRRRIIQQAQLMSSQQFQAFQRGNHFTITPTAKSQQQQRVRCSGCRKS</sequence>
<accession>A0ABD1CLI3</accession>
<dbReference type="Proteomes" id="UP001562425">
    <property type="component" value="Unassembled WGS sequence"/>
</dbReference>
<comment type="caution">
    <text evidence="2">The sequence shown here is derived from an EMBL/GenBank/DDBJ whole genome shotgun (WGS) entry which is preliminary data.</text>
</comment>
<name>A0ABD1CLI3_CULPP</name>
<evidence type="ECO:0000256" key="1">
    <source>
        <dbReference type="SAM" id="Phobius"/>
    </source>
</evidence>
<evidence type="ECO:0000313" key="3">
    <source>
        <dbReference type="Proteomes" id="UP001562425"/>
    </source>
</evidence>
<evidence type="ECO:0000313" key="2">
    <source>
        <dbReference type="EMBL" id="KAL1377268.1"/>
    </source>
</evidence>
<gene>
    <name evidence="2" type="ORF">pipiens_016375</name>
</gene>